<evidence type="ECO:0000256" key="6">
    <source>
        <dbReference type="ARBA" id="ARBA00022840"/>
    </source>
</evidence>
<comment type="caution">
    <text evidence="9">The sequence shown here is derived from an EMBL/GenBank/DDBJ whole genome shotgun (WGS) entry which is preliminary data.</text>
</comment>
<accession>A0A3A6PVY3</accession>
<dbReference type="GO" id="GO:0005524">
    <property type="term" value="F:ATP binding"/>
    <property type="evidence" value="ECO:0007669"/>
    <property type="project" value="UniProtKB-KW"/>
</dbReference>
<protein>
    <recommendedName>
        <fullName evidence="2">histidine kinase</fullName>
        <ecNumber evidence="2">2.7.13.3</ecNumber>
    </recommendedName>
</protein>
<dbReference type="SMART" id="SM00387">
    <property type="entry name" value="HATPase_c"/>
    <property type="match status" value="1"/>
</dbReference>
<keyword evidence="10" id="KW-1185">Reference proteome</keyword>
<dbReference type="SUPFAM" id="SSF55874">
    <property type="entry name" value="ATPase domain of HSP90 chaperone/DNA topoisomerase II/histidine kinase"/>
    <property type="match status" value="1"/>
</dbReference>
<reference evidence="9 10" key="1">
    <citation type="submission" date="2018-06" db="EMBL/GenBank/DDBJ databases">
        <title>Halonotius sp. F13-13 a new haloarchaeeon isolated from a solar saltern from Isla Cristina, Huelva, Spain.</title>
        <authorList>
            <person name="Duran-Viseras A."/>
            <person name="Sanchez-Porro C."/>
            <person name="Ventosa A."/>
        </authorList>
    </citation>
    <scope>NUCLEOTIDE SEQUENCE [LARGE SCALE GENOMIC DNA]</scope>
    <source>
        <strain evidence="9 10">F13-13</strain>
    </source>
</reference>
<keyword evidence="5" id="KW-0418">Kinase</keyword>
<feature type="transmembrane region" description="Helical" evidence="7">
    <location>
        <begin position="65"/>
        <end position="85"/>
    </location>
</feature>
<comment type="catalytic activity">
    <reaction evidence="1">
        <text>ATP + protein L-histidine = ADP + protein N-phospho-L-histidine.</text>
        <dbReference type="EC" id="2.7.13.3"/>
    </reaction>
</comment>
<feature type="transmembrane region" description="Helical" evidence="7">
    <location>
        <begin position="175"/>
        <end position="198"/>
    </location>
</feature>
<keyword evidence="7" id="KW-0472">Membrane</keyword>
<keyword evidence="3" id="KW-0808">Transferase</keyword>
<dbReference type="InterPro" id="IPR035965">
    <property type="entry name" value="PAS-like_dom_sf"/>
</dbReference>
<dbReference type="EMBL" id="QKNY01000008">
    <property type="protein sequence ID" value="RJX43493.1"/>
    <property type="molecule type" value="Genomic_DNA"/>
</dbReference>
<dbReference type="EC" id="2.7.13.3" evidence="2"/>
<keyword evidence="7" id="KW-1133">Transmembrane helix</keyword>
<dbReference type="SUPFAM" id="SSF55785">
    <property type="entry name" value="PYP-like sensor domain (PAS domain)"/>
    <property type="match status" value="1"/>
</dbReference>
<dbReference type="PROSITE" id="PS50109">
    <property type="entry name" value="HIS_KIN"/>
    <property type="match status" value="1"/>
</dbReference>
<evidence type="ECO:0000256" key="3">
    <source>
        <dbReference type="ARBA" id="ARBA00022679"/>
    </source>
</evidence>
<dbReference type="AlphaFoldDB" id="A0A3A6PVY3"/>
<dbReference type="InterPro" id="IPR050980">
    <property type="entry name" value="2C_sensor_his_kinase"/>
</dbReference>
<dbReference type="InterPro" id="IPR004358">
    <property type="entry name" value="Sig_transdc_His_kin-like_C"/>
</dbReference>
<evidence type="ECO:0000313" key="10">
    <source>
        <dbReference type="Proteomes" id="UP000276588"/>
    </source>
</evidence>
<dbReference type="InterPro" id="IPR031621">
    <property type="entry name" value="HisKA_7TM"/>
</dbReference>
<dbReference type="Proteomes" id="UP000276588">
    <property type="component" value="Unassembled WGS sequence"/>
</dbReference>
<dbReference type="PRINTS" id="PR00344">
    <property type="entry name" value="BCTRLSENSOR"/>
</dbReference>
<dbReference type="GO" id="GO:0004673">
    <property type="term" value="F:protein histidine kinase activity"/>
    <property type="evidence" value="ECO:0007669"/>
    <property type="project" value="UniProtKB-EC"/>
</dbReference>
<evidence type="ECO:0000259" key="8">
    <source>
        <dbReference type="PROSITE" id="PS50109"/>
    </source>
</evidence>
<dbReference type="PANTHER" id="PTHR44936:SF10">
    <property type="entry name" value="SENSOR PROTEIN RSTB"/>
    <property type="match status" value="1"/>
</dbReference>
<sequence length="571" mass="59516">MLASVVAARIALGVVGIALLGAAVWIARRRETAALRPFALFVGVVGTLAVADAVAAGALTSLSTVWLLTVLAIPAAFTWFVIEYYGLPYLASPRRKAAFLAPVAVALAGGIALILSPESTGSMAGGGPTAPAVPSLLGIAALAEQIGLYYAGGVMLAGVALLVRTVSDYEYLDRRLAGALSFVAVWPWLAYVVTPAIVSSVGVETILSLNASGYTLSLAAVGFAVTRGGIFDAAPAAGTLGPETVLADLDDAVVVVDRDHRIVTLNDAAADSFEVDPETATATPLSSCVGFDLKTLRDSDTVELSGSAGTRQLEPTVSPIADRFDRQPGYAIVFTDVTQQRVRSQRLSVLNRVLRHNLRNEMNKIRGRAELIADGGQEYVDHAETIVSSADDLMSTGERARQVEQMMSTPSAVEEPASLVTIAETVVEEYQSMYPDATLSVDIDDSLTAPINEQVLAHVLDNLVENAVVHNDAPTPVVTVGARATDTGIEVSVADNGPGIPSTERAVVETGDEDALAHGSGLGLWAVKWGAVQLGGELAFEDRKPRGTVVMIAIPTETNAEPTPAPAATAD</sequence>
<dbReference type="InterPro" id="IPR005467">
    <property type="entry name" value="His_kinase_dom"/>
</dbReference>
<feature type="transmembrane region" description="Helical" evidence="7">
    <location>
        <begin position="6"/>
        <end position="26"/>
    </location>
</feature>
<dbReference type="RefSeq" id="WP_120102511.1">
    <property type="nucleotide sequence ID" value="NZ_QKNY01000008.1"/>
</dbReference>
<evidence type="ECO:0000313" key="9">
    <source>
        <dbReference type="EMBL" id="RJX43493.1"/>
    </source>
</evidence>
<evidence type="ECO:0000256" key="2">
    <source>
        <dbReference type="ARBA" id="ARBA00012438"/>
    </source>
</evidence>
<dbReference type="Gene3D" id="3.30.565.10">
    <property type="entry name" value="Histidine kinase-like ATPase, C-terminal domain"/>
    <property type="match status" value="1"/>
</dbReference>
<feature type="transmembrane region" description="Helical" evidence="7">
    <location>
        <begin position="136"/>
        <end position="163"/>
    </location>
</feature>
<dbReference type="PANTHER" id="PTHR44936">
    <property type="entry name" value="SENSOR PROTEIN CREC"/>
    <property type="match status" value="1"/>
</dbReference>
<dbReference type="InterPro" id="IPR003594">
    <property type="entry name" value="HATPase_dom"/>
</dbReference>
<dbReference type="InterPro" id="IPR036890">
    <property type="entry name" value="HATPase_C_sf"/>
</dbReference>
<dbReference type="CDD" id="cd00075">
    <property type="entry name" value="HATPase"/>
    <property type="match status" value="1"/>
</dbReference>
<dbReference type="Pfam" id="PF02518">
    <property type="entry name" value="HATPase_c"/>
    <property type="match status" value="1"/>
</dbReference>
<feature type="transmembrane region" description="Helical" evidence="7">
    <location>
        <begin position="38"/>
        <end position="59"/>
    </location>
</feature>
<dbReference type="Gene3D" id="3.30.450.20">
    <property type="entry name" value="PAS domain"/>
    <property type="match status" value="1"/>
</dbReference>
<feature type="transmembrane region" description="Helical" evidence="7">
    <location>
        <begin position="97"/>
        <end position="116"/>
    </location>
</feature>
<dbReference type="Pfam" id="PF16927">
    <property type="entry name" value="HisKA_7TM"/>
    <property type="match status" value="1"/>
</dbReference>
<dbReference type="OrthoDB" id="327291at2157"/>
<evidence type="ECO:0000256" key="7">
    <source>
        <dbReference type="SAM" id="Phobius"/>
    </source>
</evidence>
<evidence type="ECO:0000256" key="1">
    <source>
        <dbReference type="ARBA" id="ARBA00000085"/>
    </source>
</evidence>
<evidence type="ECO:0000256" key="4">
    <source>
        <dbReference type="ARBA" id="ARBA00022741"/>
    </source>
</evidence>
<gene>
    <name evidence="9" type="ORF">DM826_06065</name>
</gene>
<proteinExistence type="predicted"/>
<keyword evidence="4" id="KW-0547">Nucleotide-binding</keyword>
<keyword evidence="7" id="KW-0812">Transmembrane</keyword>
<organism evidence="9 10">
    <name type="scientific">Halonotius aquaticus</name>
    <dbReference type="NCBI Taxonomy" id="2216978"/>
    <lineage>
        <taxon>Archaea</taxon>
        <taxon>Methanobacteriati</taxon>
        <taxon>Methanobacteriota</taxon>
        <taxon>Stenosarchaea group</taxon>
        <taxon>Halobacteria</taxon>
        <taxon>Halobacteriales</taxon>
        <taxon>Haloferacaceae</taxon>
        <taxon>Halonotius</taxon>
    </lineage>
</organism>
<name>A0A3A6PVY3_9EURY</name>
<evidence type="ECO:0000256" key="5">
    <source>
        <dbReference type="ARBA" id="ARBA00022777"/>
    </source>
</evidence>
<keyword evidence="6" id="KW-0067">ATP-binding</keyword>
<feature type="domain" description="Histidine kinase" evidence="8">
    <location>
        <begin position="353"/>
        <end position="558"/>
    </location>
</feature>